<evidence type="ECO:0000256" key="6">
    <source>
        <dbReference type="SAM" id="SignalP"/>
    </source>
</evidence>
<keyword evidence="4" id="KW-0560">Oxidoreductase</keyword>
<protein>
    <submittedName>
        <fullName evidence="7">Costunolide synthase</fullName>
    </submittedName>
</protein>
<keyword evidence="2" id="KW-0349">Heme</keyword>
<evidence type="ECO:0000256" key="1">
    <source>
        <dbReference type="ARBA" id="ARBA00010617"/>
    </source>
</evidence>
<dbReference type="Proteomes" id="UP000187609">
    <property type="component" value="Unassembled WGS sequence"/>
</dbReference>
<dbReference type="InterPro" id="IPR001128">
    <property type="entry name" value="Cyt_P450"/>
</dbReference>
<name>A0A1J6IYX3_NICAT</name>
<dbReference type="PRINTS" id="PR00463">
    <property type="entry name" value="EP450I"/>
</dbReference>
<comment type="similarity">
    <text evidence="1">Belongs to the cytochrome P450 family.</text>
</comment>
<keyword evidence="5" id="KW-0408">Iron</keyword>
<dbReference type="Gramene" id="OIT05744">
    <property type="protein sequence ID" value="OIT05744"/>
    <property type="gene ID" value="A4A49_61480"/>
</dbReference>
<dbReference type="InterPro" id="IPR002401">
    <property type="entry name" value="Cyt_P450_E_grp-I"/>
</dbReference>
<proteinExistence type="inferred from homology"/>
<dbReference type="GO" id="GO:0004497">
    <property type="term" value="F:monooxygenase activity"/>
    <property type="evidence" value="ECO:0007669"/>
    <property type="project" value="InterPro"/>
</dbReference>
<comment type="caution">
    <text evidence="7">The sequence shown here is derived from an EMBL/GenBank/DDBJ whole genome shotgun (WGS) entry which is preliminary data.</text>
</comment>
<keyword evidence="8" id="KW-1185">Reference proteome</keyword>
<feature type="chain" id="PRO_5012159259" evidence="6">
    <location>
        <begin position="24"/>
        <end position="146"/>
    </location>
</feature>
<evidence type="ECO:0000313" key="8">
    <source>
        <dbReference type="Proteomes" id="UP000187609"/>
    </source>
</evidence>
<dbReference type="InterPro" id="IPR036396">
    <property type="entry name" value="Cyt_P450_sf"/>
</dbReference>
<feature type="non-terminal residue" evidence="7">
    <location>
        <position position="1"/>
    </location>
</feature>
<keyword evidence="6" id="KW-0732">Signal</keyword>
<evidence type="ECO:0000256" key="3">
    <source>
        <dbReference type="ARBA" id="ARBA00022723"/>
    </source>
</evidence>
<dbReference type="PANTHER" id="PTHR47955">
    <property type="entry name" value="CYTOCHROME P450 FAMILY 71 PROTEIN"/>
    <property type="match status" value="1"/>
</dbReference>
<dbReference type="PANTHER" id="PTHR47955:SF8">
    <property type="entry name" value="CYTOCHROME P450 71D11-LIKE"/>
    <property type="match status" value="1"/>
</dbReference>
<feature type="non-terminal residue" evidence="7">
    <location>
        <position position="146"/>
    </location>
</feature>
<dbReference type="OMA" id="MRTHDAS"/>
<evidence type="ECO:0000256" key="2">
    <source>
        <dbReference type="ARBA" id="ARBA00022617"/>
    </source>
</evidence>
<dbReference type="Gene3D" id="1.10.630.10">
    <property type="entry name" value="Cytochrome P450"/>
    <property type="match status" value="1"/>
</dbReference>
<dbReference type="GO" id="GO:0005506">
    <property type="term" value="F:iron ion binding"/>
    <property type="evidence" value="ECO:0007669"/>
    <property type="project" value="InterPro"/>
</dbReference>
<dbReference type="Pfam" id="PF00067">
    <property type="entry name" value="p450"/>
    <property type="match status" value="1"/>
</dbReference>
<evidence type="ECO:0000313" key="7">
    <source>
        <dbReference type="EMBL" id="OIT05744.1"/>
    </source>
</evidence>
<dbReference type="SMR" id="A0A1J6IYX3"/>
<dbReference type="SUPFAM" id="SSF48264">
    <property type="entry name" value="Cytochrome P450"/>
    <property type="match status" value="1"/>
</dbReference>
<evidence type="ECO:0000256" key="5">
    <source>
        <dbReference type="ARBA" id="ARBA00023004"/>
    </source>
</evidence>
<gene>
    <name evidence="7" type="primary">CYP71BL2</name>
    <name evidence="7" type="ORF">A4A49_61480</name>
</gene>
<organism evidence="7 8">
    <name type="scientific">Nicotiana attenuata</name>
    <name type="common">Coyote tobacco</name>
    <dbReference type="NCBI Taxonomy" id="49451"/>
    <lineage>
        <taxon>Eukaryota</taxon>
        <taxon>Viridiplantae</taxon>
        <taxon>Streptophyta</taxon>
        <taxon>Embryophyta</taxon>
        <taxon>Tracheophyta</taxon>
        <taxon>Spermatophyta</taxon>
        <taxon>Magnoliopsida</taxon>
        <taxon>eudicotyledons</taxon>
        <taxon>Gunneridae</taxon>
        <taxon>Pentapetalae</taxon>
        <taxon>asterids</taxon>
        <taxon>lamiids</taxon>
        <taxon>Solanales</taxon>
        <taxon>Solanaceae</taxon>
        <taxon>Nicotianoideae</taxon>
        <taxon>Nicotianeae</taxon>
        <taxon>Nicotiana</taxon>
    </lineage>
</organism>
<keyword evidence="3" id="KW-0479">Metal-binding</keyword>
<feature type="signal peptide" evidence="6">
    <location>
        <begin position="1"/>
        <end position="23"/>
    </location>
</feature>
<accession>A0A1J6IYX3</accession>
<reference evidence="7" key="1">
    <citation type="submission" date="2016-11" db="EMBL/GenBank/DDBJ databases">
        <title>The genome of Nicotiana attenuata.</title>
        <authorList>
            <person name="Xu S."/>
            <person name="Brockmoeller T."/>
            <person name="Gaquerel E."/>
            <person name="Navarro A."/>
            <person name="Kuhl H."/>
            <person name="Gase K."/>
            <person name="Ling Z."/>
            <person name="Zhou W."/>
            <person name="Kreitzer C."/>
            <person name="Stanke M."/>
            <person name="Tang H."/>
            <person name="Lyons E."/>
            <person name="Pandey P."/>
            <person name="Pandey S.P."/>
            <person name="Timmermann B."/>
            <person name="Baldwin I.T."/>
        </authorList>
    </citation>
    <scope>NUCLEOTIDE SEQUENCE [LARGE SCALE GENOMIC DNA]</scope>
    <source>
        <strain evidence="7">UT</strain>
    </source>
</reference>
<dbReference type="GO" id="GO:0016705">
    <property type="term" value="F:oxidoreductase activity, acting on paired donors, with incorporation or reduction of molecular oxygen"/>
    <property type="evidence" value="ECO:0007669"/>
    <property type="project" value="InterPro"/>
</dbReference>
<sequence>LIKISIFPFIILIFLQLWSLKKKTKLPPGPTKLPFIGNLNQLMTPTPHKKLRDLALKYGPLMFLKLGMVPTIVVSSADAAEKILKTNDLAFAGRPKLVGPKILGYNYTDIALAPYGTYWRQLRKICILELLSSKRVNSFASARREE</sequence>
<dbReference type="AlphaFoldDB" id="A0A1J6IYX3"/>
<dbReference type="GO" id="GO:0020037">
    <property type="term" value="F:heme binding"/>
    <property type="evidence" value="ECO:0007669"/>
    <property type="project" value="InterPro"/>
</dbReference>
<dbReference type="EMBL" id="MJEQ01037184">
    <property type="protein sequence ID" value="OIT05744.1"/>
    <property type="molecule type" value="Genomic_DNA"/>
</dbReference>
<evidence type="ECO:0000256" key="4">
    <source>
        <dbReference type="ARBA" id="ARBA00023002"/>
    </source>
</evidence>